<dbReference type="AlphaFoldDB" id="A0A368GVN7"/>
<accession>A0A368GVN7</accession>
<keyword evidence="2" id="KW-1185">Reference proteome</keyword>
<evidence type="ECO:0000313" key="1">
    <source>
        <dbReference type="EMBL" id="RCN48384.1"/>
    </source>
</evidence>
<organism evidence="1 2">
    <name type="scientific">Ancylostoma caninum</name>
    <name type="common">Dog hookworm</name>
    <dbReference type="NCBI Taxonomy" id="29170"/>
    <lineage>
        <taxon>Eukaryota</taxon>
        <taxon>Metazoa</taxon>
        <taxon>Ecdysozoa</taxon>
        <taxon>Nematoda</taxon>
        <taxon>Chromadorea</taxon>
        <taxon>Rhabditida</taxon>
        <taxon>Rhabditina</taxon>
        <taxon>Rhabditomorpha</taxon>
        <taxon>Strongyloidea</taxon>
        <taxon>Ancylostomatidae</taxon>
        <taxon>Ancylostomatinae</taxon>
        <taxon>Ancylostoma</taxon>
    </lineage>
</organism>
<comment type="caution">
    <text evidence="1">The sequence shown here is derived from an EMBL/GenBank/DDBJ whole genome shotgun (WGS) entry which is preliminary data.</text>
</comment>
<proteinExistence type="predicted"/>
<protein>
    <submittedName>
        <fullName evidence="1">Uncharacterized protein</fullName>
    </submittedName>
</protein>
<dbReference type="EMBL" id="JOJR01000047">
    <property type="protein sequence ID" value="RCN48384.1"/>
    <property type="molecule type" value="Genomic_DNA"/>
</dbReference>
<name>A0A368GVN7_ANCCA</name>
<evidence type="ECO:0000313" key="2">
    <source>
        <dbReference type="Proteomes" id="UP000252519"/>
    </source>
</evidence>
<gene>
    <name evidence="1" type="ORF">ANCCAN_05532</name>
</gene>
<reference evidence="1 2" key="1">
    <citation type="submission" date="2014-10" db="EMBL/GenBank/DDBJ databases">
        <title>Draft genome of the hookworm Ancylostoma caninum.</title>
        <authorList>
            <person name="Mitreva M."/>
        </authorList>
    </citation>
    <scope>NUCLEOTIDE SEQUENCE [LARGE SCALE GENOMIC DNA]</scope>
    <source>
        <strain evidence="1 2">Baltimore</strain>
    </source>
</reference>
<sequence length="78" mass="8908">MLEIKTKKVLFKNFGLFTRMFGMRRLPLWLLPSEGYLFASFGELTATCSLPKIAERLLIFRHAATGCINRKMAEHSTG</sequence>
<dbReference type="Proteomes" id="UP000252519">
    <property type="component" value="Unassembled WGS sequence"/>
</dbReference>